<dbReference type="EMBL" id="JBBNAG010000010">
    <property type="protein sequence ID" value="KAK9100649.1"/>
    <property type="molecule type" value="Genomic_DNA"/>
</dbReference>
<protein>
    <submittedName>
        <fullName evidence="1">Uncharacterized protein</fullName>
    </submittedName>
</protein>
<dbReference type="Proteomes" id="UP001419268">
    <property type="component" value="Unassembled WGS sequence"/>
</dbReference>
<dbReference type="AlphaFoldDB" id="A0AAP0HY22"/>
<keyword evidence="2" id="KW-1185">Reference proteome</keyword>
<name>A0AAP0HY22_9MAGN</name>
<reference evidence="1 2" key="1">
    <citation type="submission" date="2024-01" db="EMBL/GenBank/DDBJ databases">
        <title>Genome assemblies of Stephania.</title>
        <authorList>
            <person name="Yang L."/>
        </authorList>
    </citation>
    <scope>NUCLEOTIDE SEQUENCE [LARGE SCALE GENOMIC DNA]</scope>
    <source>
        <strain evidence="1">JXDWG</strain>
        <tissue evidence="1">Leaf</tissue>
    </source>
</reference>
<comment type="caution">
    <text evidence="1">The sequence shown here is derived from an EMBL/GenBank/DDBJ whole genome shotgun (WGS) entry which is preliminary data.</text>
</comment>
<accession>A0AAP0HY22</accession>
<sequence length="144" mass="15737">MPLLLNFVVHCVTLHCHQRVTSLTSFLSRAAAPCRRRVLRVYLAIHASRSSKLVICEFLLHQAASVLAGVPVLSTVRPPTGAAPAIAPSCWRLAKPSQVELPVFTAVNAPPRLVAATRPHVRELPCAPVSSLARRCTARRRLRL</sequence>
<proteinExistence type="predicted"/>
<evidence type="ECO:0000313" key="2">
    <source>
        <dbReference type="Proteomes" id="UP001419268"/>
    </source>
</evidence>
<evidence type="ECO:0000313" key="1">
    <source>
        <dbReference type="EMBL" id="KAK9100649.1"/>
    </source>
</evidence>
<gene>
    <name evidence="1" type="ORF">Scep_024079</name>
</gene>
<organism evidence="1 2">
    <name type="scientific">Stephania cephalantha</name>
    <dbReference type="NCBI Taxonomy" id="152367"/>
    <lineage>
        <taxon>Eukaryota</taxon>
        <taxon>Viridiplantae</taxon>
        <taxon>Streptophyta</taxon>
        <taxon>Embryophyta</taxon>
        <taxon>Tracheophyta</taxon>
        <taxon>Spermatophyta</taxon>
        <taxon>Magnoliopsida</taxon>
        <taxon>Ranunculales</taxon>
        <taxon>Menispermaceae</taxon>
        <taxon>Menispermoideae</taxon>
        <taxon>Cissampelideae</taxon>
        <taxon>Stephania</taxon>
    </lineage>
</organism>